<gene>
    <name evidence="2" type="ORF">MRATA1EN1_LOCUS13755</name>
</gene>
<evidence type="ECO:0000313" key="3">
    <source>
        <dbReference type="Proteomes" id="UP001176941"/>
    </source>
</evidence>
<organism evidence="2 3">
    <name type="scientific">Rangifer tarandus platyrhynchus</name>
    <name type="common">Svalbard reindeer</name>
    <dbReference type="NCBI Taxonomy" id="3082113"/>
    <lineage>
        <taxon>Eukaryota</taxon>
        <taxon>Metazoa</taxon>
        <taxon>Chordata</taxon>
        <taxon>Craniata</taxon>
        <taxon>Vertebrata</taxon>
        <taxon>Euteleostomi</taxon>
        <taxon>Mammalia</taxon>
        <taxon>Eutheria</taxon>
        <taxon>Laurasiatheria</taxon>
        <taxon>Artiodactyla</taxon>
        <taxon>Ruminantia</taxon>
        <taxon>Pecora</taxon>
        <taxon>Cervidae</taxon>
        <taxon>Odocoileinae</taxon>
        <taxon>Rangifer</taxon>
    </lineage>
</organism>
<protein>
    <submittedName>
        <fullName evidence="2">Uncharacterized protein</fullName>
    </submittedName>
</protein>
<accession>A0ABN8YWI9</accession>
<sequence>MSLQLLTGHCSIWVAFVPSHTVMIFQSFTKSISLRSLAGRVPLSTPSLPESSWAASPGQVASSTHSMPPAPTPIYLPETLCGRGRPIPSKEGKENGRWFQTVPSLK</sequence>
<name>A0ABN8YWI9_RANTA</name>
<reference evidence="2" key="1">
    <citation type="submission" date="2023-04" db="EMBL/GenBank/DDBJ databases">
        <authorList>
            <consortium name="ELIXIR-Norway"/>
        </authorList>
    </citation>
    <scope>NUCLEOTIDE SEQUENCE [LARGE SCALE GENOMIC DNA]</scope>
</reference>
<evidence type="ECO:0000313" key="2">
    <source>
        <dbReference type="EMBL" id="CAI9164793.1"/>
    </source>
</evidence>
<proteinExistence type="predicted"/>
<feature type="region of interest" description="Disordered" evidence="1">
    <location>
        <begin position="44"/>
        <end position="106"/>
    </location>
</feature>
<feature type="compositionally biased region" description="Polar residues" evidence="1">
    <location>
        <begin position="44"/>
        <end position="66"/>
    </location>
</feature>
<evidence type="ECO:0000256" key="1">
    <source>
        <dbReference type="SAM" id="MobiDB-lite"/>
    </source>
</evidence>
<keyword evidence="3" id="KW-1185">Reference proteome</keyword>
<dbReference type="EMBL" id="OX459959">
    <property type="protein sequence ID" value="CAI9164793.1"/>
    <property type="molecule type" value="Genomic_DNA"/>
</dbReference>
<dbReference type="Proteomes" id="UP001176941">
    <property type="component" value="Chromosome 23"/>
</dbReference>